<dbReference type="InterPro" id="IPR006311">
    <property type="entry name" value="TAT_signal"/>
</dbReference>
<dbReference type="OrthoDB" id="127333at2"/>
<dbReference type="Proteomes" id="UP000214646">
    <property type="component" value="Unassembled WGS sequence"/>
</dbReference>
<reference evidence="2" key="1">
    <citation type="submission" date="2017-06" db="EMBL/GenBank/DDBJ databases">
        <title>Genome analysis of Fimbriiglobus ruber SP5, the first member of the order Planctomycetales with confirmed chitinolytic capability.</title>
        <authorList>
            <person name="Ravin N.V."/>
            <person name="Rakitin A.L."/>
            <person name="Ivanova A.A."/>
            <person name="Beletsky A.V."/>
            <person name="Kulichevskaya I.S."/>
            <person name="Mardanov A.V."/>
            <person name="Dedysh S.N."/>
        </authorList>
    </citation>
    <scope>NUCLEOTIDE SEQUENCE [LARGE SCALE GENOMIC DNA]</scope>
    <source>
        <strain evidence="2">SP5</strain>
    </source>
</reference>
<protein>
    <recommendedName>
        <fullName evidence="3">DUF1501 domain-containing protein</fullName>
    </recommendedName>
</protein>
<dbReference type="PROSITE" id="PS51318">
    <property type="entry name" value="TAT"/>
    <property type="match status" value="1"/>
</dbReference>
<dbReference type="InterPro" id="IPR010869">
    <property type="entry name" value="DUF1501"/>
</dbReference>
<dbReference type="EMBL" id="NIDE01000017">
    <property type="protein sequence ID" value="OWK36703.1"/>
    <property type="molecule type" value="Genomic_DNA"/>
</dbReference>
<keyword evidence="2" id="KW-1185">Reference proteome</keyword>
<dbReference type="PANTHER" id="PTHR43737:SF1">
    <property type="entry name" value="DUF1501 DOMAIN-CONTAINING PROTEIN"/>
    <property type="match status" value="1"/>
</dbReference>
<organism evidence="1 2">
    <name type="scientific">Fimbriiglobus ruber</name>
    <dbReference type="NCBI Taxonomy" id="1908690"/>
    <lineage>
        <taxon>Bacteria</taxon>
        <taxon>Pseudomonadati</taxon>
        <taxon>Planctomycetota</taxon>
        <taxon>Planctomycetia</taxon>
        <taxon>Gemmatales</taxon>
        <taxon>Gemmataceae</taxon>
        <taxon>Fimbriiglobus</taxon>
    </lineage>
</organism>
<dbReference type="InterPro" id="IPR017850">
    <property type="entry name" value="Alkaline_phosphatase_core_sf"/>
</dbReference>
<evidence type="ECO:0008006" key="3">
    <source>
        <dbReference type="Google" id="ProtNLM"/>
    </source>
</evidence>
<proteinExistence type="predicted"/>
<evidence type="ECO:0000313" key="2">
    <source>
        <dbReference type="Proteomes" id="UP000214646"/>
    </source>
</evidence>
<sequence length="459" mass="49813">MTAPHRHAIGITRRETLQIGYTGLLGLGLSSAIGPRMASAAAEAPAKPSRKPKSVILVFLTGAPSHIDTFDPKPDAPAEIRGEFGTIPTTVSGLRVTDLLPKLATRADKYAIVRTLAHKDNNHTAATHHLITGSKQPGVRFDKPLSRDDWPCYSAGVSFLRPPAPEVPAGVTLPTFLAEGPLVWPGQHAGFLGPRHDPWQITRDPNAKDFTVDNLRIASGMDVDQLGDRRTLLDQVNRQQRWLAETAEGRRMSDQQTRAFSLLTSGAVARAFEMERESAATRDKYGRHTFGQSLLLARRLVQAGVPVVQANMGRVQNWDTHGNNFKRMKNELVPPVDQGVSALLDDLSQSGLLDETLVVMLGEFGRTPKVDAKNAGRDHWAPCFFGLFAGAGVRGGQVIGKSDKIGAYPTTTPYSPDDVGATVYHTLGIDPATEVRDRLNRPVQLNRGQVIQSLFTGAA</sequence>
<name>A0A225D6U3_9BACT</name>
<accession>A0A225D6U3</accession>
<dbReference type="SUPFAM" id="SSF53649">
    <property type="entry name" value="Alkaline phosphatase-like"/>
    <property type="match status" value="1"/>
</dbReference>
<dbReference type="RefSeq" id="WP_088259674.1">
    <property type="nucleotide sequence ID" value="NZ_NIDE01000017.1"/>
</dbReference>
<comment type="caution">
    <text evidence="1">The sequence shown here is derived from an EMBL/GenBank/DDBJ whole genome shotgun (WGS) entry which is preliminary data.</text>
</comment>
<evidence type="ECO:0000313" key="1">
    <source>
        <dbReference type="EMBL" id="OWK36703.1"/>
    </source>
</evidence>
<dbReference type="AlphaFoldDB" id="A0A225D6U3"/>
<dbReference type="PANTHER" id="PTHR43737">
    <property type="entry name" value="BLL7424 PROTEIN"/>
    <property type="match status" value="1"/>
</dbReference>
<gene>
    <name evidence="1" type="ORF">FRUB_09266</name>
</gene>
<dbReference type="Pfam" id="PF07394">
    <property type="entry name" value="DUF1501"/>
    <property type="match status" value="1"/>
</dbReference>